<dbReference type="Proteomes" id="UP001603857">
    <property type="component" value="Unassembled WGS sequence"/>
</dbReference>
<comment type="similarity">
    <text evidence="1">Belongs to the senescence regulator S40 family.</text>
</comment>
<keyword evidence="4" id="KW-1185">Reference proteome</keyword>
<dbReference type="PANTHER" id="PTHR46525:SF6">
    <property type="entry name" value="ARABIDOPSIS THALIANA GENOMIC DNA, CHROMOSOME 5, P1 CLONE:MOK16"/>
    <property type="match status" value="1"/>
</dbReference>
<accession>A0ABD1NAD3</accession>
<dbReference type="Pfam" id="PF04520">
    <property type="entry name" value="Senescence_reg"/>
    <property type="match status" value="1"/>
</dbReference>
<comment type="caution">
    <text evidence="3">The sequence shown here is derived from an EMBL/GenBank/DDBJ whole genome shotgun (WGS) entry which is preliminary data.</text>
</comment>
<feature type="region of interest" description="Disordered" evidence="2">
    <location>
        <begin position="15"/>
        <end position="34"/>
    </location>
</feature>
<evidence type="ECO:0000256" key="2">
    <source>
        <dbReference type="SAM" id="MobiDB-lite"/>
    </source>
</evidence>
<feature type="compositionally biased region" description="Basic and acidic residues" evidence="2">
    <location>
        <begin position="125"/>
        <end position="134"/>
    </location>
</feature>
<feature type="region of interest" description="Disordered" evidence="2">
    <location>
        <begin position="116"/>
        <end position="149"/>
    </location>
</feature>
<dbReference type="GO" id="GO:0010150">
    <property type="term" value="P:leaf senescence"/>
    <property type="evidence" value="ECO:0007669"/>
    <property type="project" value="UniProtKB-ARBA"/>
</dbReference>
<evidence type="ECO:0000256" key="1">
    <source>
        <dbReference type="ARBA" id="ARBA00034773"/>
    </source>
</evidence>
<dbReference type="EMBL" id="JBGMDY010000002">
    <property type="protein sequence ID" value="KAL2345056.1"/>
    <property type="molecule type" value="Genomic_DNA"/>
</dbReference>
<feature type="compositionally biased region" description="Low complexity" evidence="2">
    <location>
        <begin position="15"/>
        <end position="25"/>
    </location>
</feature>
<evidence type="ECO:0000313" key="4">
    <source>
        <dbReference type="Proteomes" id="UP001603857"/>
    </source>
</evidence>
<evidence type="ECO:0008006" key="5">
    <source>
        <dbReference type="Google" id="ProtNLM"/>
    </source>
</evidence>
<name>A0ABD1NAD3_9FABA</name>
<dbReference type="AlphaFoldDB" id="A0ABD1NAD3"/>
<feature type="compositionally biased region" description="Gly residues" evidence="2">
    <location>
        <begin position="73"/>
        <end position="83"/>
    </location>
</feature>
<evidence type="ECO:0000313" key="3">
    <source>
        <dbReference type="EMBL" id="KAL2345056.1"/>
    </source>
</evidence>
<gene>
    <name evidence="3" type="ORF">Fmac_006341</name>
</gene>
<organism evidence="3 4">
    <name type="scientific">Flemingia macrophylla</name>
    <dbReference type="NCBI Taxonomy" id="520843"/>
    <lineage>
        <taxon>Eukaryota</taxon>
        <taxon>Viridiplantae</taxon>
        <taxon>Streptophyta</taxon>
        <taxon>Embryophyta</taxon>
        <taxon>Tracheophyta</taxon>
        <taxon>Spermatophyta</taxon>
        <taxon>Magnoliopsida</taxon>
        <taxon>eudicotyledons</taxon>
        <taxon>Gunneridae</taxon>
        <taxon>Pentapetalae</taxon>
        <taxon>rosids</taxon>
        <taxon>fabids</taxon>
        <taxon>Fabales</taxon>
        <taxon>Fabaceae</taxon>
        <taxon>Papilionoideae</taxon>
        <taxon>50 kb inversion clade</taxon>
        <taxon>NPAAA clade</taxon>
        <taxon>indigoferoid/millettioid clade</taxon>
        <taxon>Phaseoleae</taxon>
        <taxon>Flemingia</taxon>
    </lineage>
</organism>
<dbReference type="InterPro" id="IPR007608">
    <property type="entry name" value="Senescence_reg_S40"/>
</dbReference>
<reference evidence="3 4" key="1">
    <citation type="submission" date="2024-08" db="EMBL/GenBank/DDBJ databases">
        <title>Insights into the chromosomal genome structure of Flemingia macrophylla.</title>
        <authorList>
            <person name="Ding Y."/>
            <person name="Zhao Y."/>
            <person name="Bi W."/>
            <person name="Wu M."/>
            <person name="Zhao G."/>
            <person name="Gong Y."/>
            <person name="Li W."/>
            <person name="Zhang P."/>
        </authorList>
    </citation>
    <scope>NUCLEOTIDE SEQUENCE [LARGE SCALE GENOMIC DNA]</scope>
    <source>
        <strain evidence="3">DYQJB</strain>
        <tissue evidence="3">Leaf</tissue>
    </source>
</reference>
<feature type="compositionally biased region" description="Basic residues" evidence="2">
    <location>
        <begin position="60"/>
        <end position="69"/>
    </location>
</feature>
<proteinExistence type="inferred from homology"/>
<sequence length="171" mass="18451">MASSKKSFLSKVSSIFASSSSSSSSTDLEPKFTEGDLELDEAEVLWNLSNNNTLTEPKKGLRSGRKKGKRMEGGGGGGGGSGGRVNPVGSSSLPLNIPDWSKILKEDYNNKRVGVDFASDDDGDDRVPPHEYLARTRGASHSVHEGRGRTLKGRDLRSVRNAIWKKMGIED</sequence>
<dbReference type="PANTHER" id="PTHR46525">
    <property type="entry name" value="EMB|CAB72159.1"/>
    <property type="match status" value="1"/>
</dbReference>
<protein>
    <recommendedName>
        <fullName evidence="5">Senescence regulator</fullName>
    </recommendedName>
</protein>
<feature type="region of interest" description="Disordered" evidence="2">
    <location>
        <begin position="48"/>
        <end position="93"/>
    </location>
</feature>